<evidence type="ECO:0000256" key="8">
    <source>
        <dbReference type="SAM" id="MobiDB-lite"/>
    </source>
</evidence>
<keyword evidence="12" id="KW-1185">Reference proteome</keyword>
<dbReference type="PROSITE" id="PS51322">
    <property type="entry name" value="UEV"/>
    <property type="match status" value="1"/>
</dbReference>
<dbReference type="CDD" id="cd11685">
    <property type="entry name" value="UEV_TSG101-like"/>
    <property type="match status" value="1"/>
</dbReference>
<evidence type="ECO:0000313" key="12">
    <source>
        <dbReference type="Proteomes" id="UP001565368"/>
    </source>
</evidence>
<organism evidence="11 12">
    <name type="scientific">Vanrija albida</name>
    <dbReference type="NCBI Taxonomy" id="181172"/>
    <lineage>
        <taxon>Eukaryota</taxon>
        <taxon>Fungi</taxon>
        <taxon>Dikarya</taxon>
        <taxon>Basidiomycota</taxon>
        <taxon>Agaricomycotina</taxon>
        <taxon>Tremellomycetes</taxon>
        <taxon>Trichosporonales</taxon>
        <taxon>Trichosporonaceae</taxon>
        <taxon>Vanrija</taxon>
    </lineage>
</organism>
<dbReference type="PANTHER" id="PTHR23306:SF3">
    <property type="entry name" value="TUMOR SUPPRESSOR PROTEIN 101"/>
    <property type="match status" value="1"/>
</dbReference>
<feature type="region of interest" description="Disordered" evidence="8">
    <location>
        <begin position="155"/>
        <end position="370"/>
    </location>
</feature>
<proteinExistence type="inferred from homology"/>
<dbReference type="EMBL" id="JBBXJM010000003">
    <property type="protein sequence ID" value="KAL1410658.1"/>
    <property type="molecule type" value="Genomic_DNA"/>
</dbReference>
<sequence>MAPLDLTRDWLKGVLRPYPAKEVILPEVLGVLGAWRTLAVKTDAFTFDSGHTALLLLLHGTLPINYRGATYHIPLHVWLPHEYPRAPPLVFVVPTKDMGVRKGREVEPGGKVYDEVLAAWWGAWPAAERTLPTLLRKLAEVFGVVPPVYARPPEVAAASPAPASPSHAAPPRPNGEVSARQGTSSRQSLPQYRPAPAGTPPPVPSRQASAASPASPAPLPPRSPPVPPRPGQQPPVPQRPAFRPPIDTGYAAGSQPASPQAGPSWQPHGYQPMPAQQWAPGPAGPGYAPSPTAGPPPPPPQAYYAQPAPAPPAQPPAPAQAPVAAPAPAPPTRAPDLLSSPEAGTSALPDPGPDAPAPPPPNKPPPPSLLHLHSILLPHLNAALPPLLHGLEHSRAALRERGEDLASGAPAIRDEMARLEAVKNVCDATGHKLDGVVAAGSARVAELEAKGDPSVDEVVVGISIVHNQLIDLVAEDNALEDTIYHLTRALDAERIDLDRYLKAVRSLAREQYMKRALIERIHQGMGQRETW</sequence>
<comment type="caution">
    <text evidence="11">The sequence shown here is derived from an EMBL/GenBank/DDBJ whole genome shotgun (WGS) entry which is preliminary data.</text>
</comment>
<comment type="similarity">
    <text evidence="2">Belongs to the ubiquitin-conjugating enzyme family. UEV subfamily.</text>
</comment>
<feature type="compositionally biased region" description="Low complexity" evidence="8">
    <location>
        <begin position="155"/>
        <end position="167"/>
    </location>
</feature>
<dbReference type="InterPro" id="IPR016135">
    <property type="entry name" value="UBQ-conjugating_enzyme/RWD"/>
</dbReference>
<accession>A0ABR3Q8I6</accession>
<feature type="compositionally biased region" description="Low complexity" evidence="8">
    <location>
        <begin position="205"/>
        <end position="214"/>
    </location>
</feature>
<feature type="compositionally biased region" description="Pro residues" evidence="8">
    <location>
        <begin position="215"/>
        <end position="238"/>
    </location>
</feature>
<dbReference type="InterPro" id="IPR052070">
    <property type="entry name" value="ESCRT-I_UEV_domain"/>
</dbReference>
<dbReference type="PRINTS" id="PR01217">
    <property type="entry name" value="PRICHEXTENSN"/>
</dbReference>
<keyword evidence="5 7" id="KW-0653">Protein transport</keyword>
<evidence type="ECO:0000259" key="9">
    <source>
        <dbReference type="PROSITE" id="PS51312"/>
    </source>
</evidence>
<keyword evidence="3 7" id="KW-0813">Transport</keyword>
<evidence type="ECO:0000256" key="6">
    <source>
        <dbReference type="ARBA" id="ARBA00023054"/>
    </source>
</evidence>
<keyword evidence="11" id="KW-0675">Receptor</keyword>
<dbReference type="InterPro" id="IPR008883">
    <property type="entry name" value="UEV_N"/>
</dbReference>
<dbReference type="SUPFAM" id="SSF140111">
    <property type="entry name" value="Endosomal sorting complex assembly domain"/>
    <property type="match status" value="1"/>
</dbReference>
<feature type="domain" description="UEV" evidence="10">
    <location>
        <begin position="5"/>
        <end position="152"/>
    </location>
</feature>
<dbReference type="Proteomes" id="UP001565368">
    <property type="component" value="Unassembled WGS sequence"/>
</dbReference>
<keyword evidence="4" id="KW-0967">Endosome</keyword>
<feature type="compositionally biased region" description="Pro residues" evidence="8">
    <location>
        <begin position="350"/>
        <end position="368"/>
    </location>
</feature>
<dbReference type="GeneID" id="95985720"/>
<evidence type="ECO:0000256" key="3">
    <source>
        <dbReference type="ARBA" id="ARBA00022448"/>
    </source>
</evidence>
<dbReference type="Gene3D" id="3.10.110.10">
    <property type="entry name" value="Ubiquitin Conjugating Enzyme"/>
    <property type="match status" value="1"/>
</dbReference>
<keyword evidence="6" id="KW-0175">Coiled coil</keyword>
<evidence type="ECO:0000256" key="4">
    <source>
        <dbReference type="ARBA" id="ARBA00022753"/>
    </source>
</evidence>
<feature type="compositionally biased region" description="Pro residues" evidence="8">
    <location>
        <begin position="292"/>
        <end position="301"/>
    </location>
</feature>
<protein>
    <submittedName>
        <fullName evidence="11">Suppressor protein stp22 of temperature-sensitive alpha-factor receptor and arginine permease</fullName>
    </submittedName>
</protein>
<dbReference type="InterPro" id="IPR037202">
    <property type="entry name" value="ESCRT_assembly_dom"/>
</dbReference>
<name>A0ABR3Q8I6_9TREE</name>
<evidence type="ECO:0000256" key="5">
    <source>
        <dbReference type="ARBA" id="ARBA00022927"/>
    </source>
</evidence>
<feature type="domain" description="SB" evidence="9">
    <location>
        <begin position="463"/>
        <end position="531"/>
    </location>
</feature>
<evidence type="ECO:0000259" key="10">
    <source>
        <dbReference type="PROSITE" id="PS51322"/>
    </source>
</evidence>
<evidence type="ECO:0000313" key="11">
    <source>
        <dbReference type="EMBL" id="KAL1410658.1"/>
    </source>
</evidence>
<evidence type="ECO:0000256" key="1">
    <source>
        <dbReference type="ARBA" id="ARBA00004177"/>
    </source>
</evidence>
<dbReference type="Pfam" id="PF09454">
    <property type="entry name" value="Vps23_core"/>
    <property type="match status" value="1"/>
</dbReference>
<feature type="compositionally biased region" description="Polar residues" evidence="8">
    <location>
        <begin position="180"/>
        <end position="189"/>
    </location>
</feature>
<dbReference type="InterPro" id="IPR017916">
    <property type="entry name" value="SB_dom"/>
</dbReference>
<comment type="subcellular location">
    <subcellularLocation>
        <location evidence="1">Endosome</location>
    </subcellularLocation>
</comment>
<dbReference type="SUPFAM" id="SSF54495">
    <property type="entry name" value="UBC-like"/>
    <property type="match status" value="1"/>
</dbReference>
<dbReference type="PANTHER" id="PTHR23306">
    <property type="entry name" value="TUMOR SUSCEPTIBILITY GENE 101 PROTEIN-RELATED"/>
    <property type="match status" value="1"/>
</dbReference>
<dbReference type="Gene3D" id="6.10.140.820">
    <property type="match status" value="1"/>
</dbReference>
<evidence type="ECO:0000256" key="7">
    <source>
        <dbReference type="PROSITE-ProRule" id="PRU00644"/>
    </source>
</evidence>
<dbReference type="PROSITE" id="PS51312">
    <property type="entry name" value="SB"/>
    <property type="match status" value="1"/>
</dbReference>
<feature type="compositionally biased region" description="Low complexity" evidence="8">
    <location>
        <begin position="271"/>
        <end position="291"/>
    </location>
</feature>
<reference evidence="11 12" key="1">
    <citation type="submission" date="2023-08" db="EMBL/GenBank/DDBJ databases">
        <title>Annotated Genome Sequence of Vanrija albida AlHP1.</title>
        <authorList>
            <person name="Herzog R."/>
        </authorList>
    </citation>
    <scope>NUCLEOTIDE SEQUENCE [LARGE SCALE GENOMIC DNA]</scope>
    <source>
        <strain evidence="11 12">AlHP1</strain>
    </source>
</reference>
<evidence type="ECO:0000256" key="2">
    <source>
        <dbReference type="ARBA" id="ARBA00009594"/>
    </source>
</evidence>
<dbReference type="RefSeq" id="XP_069210602.1">
    <property type="nucleotide sequence ID" value="XM_069353184.1"/>
</dbReference>
<feature type="compositionally biased region" description="Pro residues" evidence="8">
    <location>
        <begin position="308"/>
        <end position="333"/>
    </location>
</feature>
<dbReference type="Pfam" id="PF05743">
    <property type="entry name" value="UEV"/>
    <property type="match status" value="1"/>
</dbReference>
<gene>
    <name evidence="11" type="primary">STP22</name>
    <name evidence="11" type="ORF">Q8F55_004677</name>
</gene>